<dbReference type="AlphaFoldDB" id="A0A9Q0G3U3"/>
<keyword evidence="4 6" id="KW-0134">Cell wall</keyword>
<name>A0A9Q0G3U3_9ROSI</name>
<protein>
    <recommendedName>
        <fullName evidence="6">Pectin acetylesterase</fullName>
        <ecNumber evidence="6">3.1.1.-</ecNumber>
    </recommendedName>
</protein>
<evidence type="ECO:0000256" key="6">
    <source>
        <dbReference type="RuleBase" id="RU363114"/>
    </source>
</evidence>
<evidence type="ECO:0000256" key="4">
    <source>
        <dbReference type="ARBA" id="ARBA00022512"/>
    </source>
</evidence>
<dbReference type="OrthoDB" id="2015280at2759"/>
<organism evidence="8 9">
    <name type="scientific">Turnera subulata</name>
    <dbReference type="NCBI Taxonomy" id="218843"/>
    <lineage>
        <taxon>Eukaryota</taxon>
        <taxon>Viridiplantae</taxon>
        <taxon>Streptophyta</taxon>
        <taxon>Embryophyta</taxon>
        <taxon>Tracheophyta</taxon>
        <taxon>Spermatophyta</taxon>
        <taxon>Magnoliopsida</taxon>
        <taxon>eudicotyledons</taxon>
        <taxon>Gunneridae</taxon>
        <taxon>Pentapetalae</taxon>
        <taxon>rosids</taxon>
        <taxon>fabids</taxon>
        <taxon>Malpighiales</taxon>
        <taxon>Passifloraceae</taxon>
        <taxon>Turnera</taxon>
    </lineage>
</organism>
<proteinExistence type="inferred from homology"/>
<dbReference type="GO" id="GO:0071555">
    <property type="term" value="P:cell wall organization"/>
    <property type="evidence" value="ECO:0007669"/>
    <property type="project" value="UniProtKB-KW"/>
</dbReference>
<evidence type="ECO:0000256" key="5">
    <source>
        <dbReference type="ARBA" id="ARBA00023316"/>
    </source>
</evidence>
<dbReference type="EC" id="3.1.1.-" evidence="6"/>
<evidence type="ECO:0000313" key="8">
    <source>
        <dbReference type="EMBL" id="KAJ4842678.1"/>
    </source>
</evidence>
<dbReference type="InterPro" id="IPR004963">
    <property type="entry name" value="PAE/NOTUM"/>
</dbReference>
<reference evidence="8" key="2">
    <citation type="journal article" date="2023" name="Plants (Basel)">
        <title>Annotation of the Turnera subulata (Passifloraceae) Draft Genome Reveals the S-Locus Evolved after the Divergence of Turneroideae from Passifloroideae in a Stepwise Manner.</title>
        <authorList>
            <person name="Henning P.M."/>
            <person name="Roalson E.H."/>
            <person name="Mir W."/>
            <person name="McCubbin A.G."/>
            <person name="Shore J.S."/>
        </authorList>
    </citation>
    <scope>NUCLEOTIDE SEQUENCE</scope>
    <source>
        <strain evidence="8">F60SS</strain>
    </source>
</reference>
<dbReference type="GO" id="GO:0016787">
    <property type="term" value="F:hydrolase activity"/>
    <property type="evidence" value="ECO:0007669"/>
    <property type="project" value="UniProtKB-KW"/>
</dbReference>
<comment type="function">
    <text evidence="1 6">Hydrolyzes acetyl esters in homogalacturonan regions of pectin. In type I primary cell wall, galacturonic acid residues of pectin can be acetylated at the O-2 and O-3 positions. Decreasing the degree of acetylation of pectin gels in vitro alters their physical properties.</text>
</comment>
<comment type="subcellular location">
    <subcellularLocation>
        <location evidence="2 6">Secreted</location>
        <location evidence="2 6">Cell wall</location>
    </subcellularLocation>
</comment>
<evidence type="ECO:0000256" key="7">
    <source>
        <dbReference type="SAM" id="MobiDB-lite"/>
    </source>
</evidence>
<gene>
    <name evidence="8" type="ORF">Tsubulata_014898</name>
</gene>
<evidence type="ECO:0000313" key="9">
    <source>
        <dbReference type="Proteomes" id="UP001141552"/>
    </source>
</evidence>
<evidence type="ECO:0000256" key="1">
    <source>
        <dbReference type="ARBA" id="ARBA00003534"/>
    </source>
</evidence>
<feature type="region of interest" description="Disordered" evidence="7">
    <location>
        <begin position="28"/>
        <end position="52"/>
    </location>
</feature>
<dbReference type="EMBL" id="JAKUCV010002433">
    <property type="protein sequence ID" value="KAJ4842678.1"/>
    <property type="molecule type" value="Genomic_DNA"/>
</dbReference>
<comment type="similarity">
    <text evidence="3 6">Belongs to the pectinacetylesterase family.</text>
</comment>
<evidence type="ECO:0000256" key="3">
    <source>
        <dbReference type="ARBA" id="ARBA00005784"/>
    </source>
</evidence>
<keyword evidence="6" id="KW-0378">Hydrolase</keyword>
<sequence>MEPEEPTCSSAVEDDFFTTLFEGCSPPGLHHNSEASDTCTSNPPAAAGGDVEEDFDWNTLLLQTYTAGEMASVNELLATSNNAAPAAAGRDGDSNELPVDVEEDFDWNTLLLQTYSAEEMASGGVWCNTIESCTRHQAPLGSSKYMEPQNGTKLYFRGQRIWELLMEELLSLGMSNAEQYMDRGFTLKDVSGNYTMRSFYGDVLGLQMDKAGFPCYLLVTDPQCKLVSGLFSVIYFSVIDNNSVCFLMKLSKTQRLRLSLWIQLMIFGSSLLKSLSDFVQNSEGAVFINSCFIHCQTWVGETWHSPTSPKIGNKTTAESVGDWYFNRKVVKHTDCPYPCNPTCYDMDFTQPR</sequence>
<keyword evidence="5 6" id="KW-0961">Cell wall biogenesis/degradation</keyword>
<dbReference type="Pfam" id="PF03283">
    <property type="entry name" value="PAE"/>
    <property type="match status" value="1"/>
</dbReference>
<dbReference type="Proteomes" id="UP001141552">
    <property type="component" value="Unassembled WGS sequence"/>
</dbReference>
<reference evidence="8" key="1">
    <citation type="submission" date="2022-02" db="EMBL/GenBank/DDBJ databases">
        <authorList>
            <person name="Henning P.M."/>
            <person name="McCubbin A.G."/>
            <person name="Shore J.S."/>
        </authorList>
    </citation>
    <scope>NUCLEOTIDE SEQUENCE</scope>
    <source>
        <strain evidence="8">F60SS</strain>
        <tissue evidence="8">Leaves</tissue>
    </source>
</reference>
<keyword evidence="9" id="KW-1185">Reference proteome</keyword>
<comment type="caution">
    <text evidence="8">The sequence shown here is derived from an EMBL/GenBank/DDBJ whole genome shotgun (WGS) entry which is preliminary data.</text>
</comment>
<keyword evidence="6" id="KW-0964">Secreted</keyword>
<dbReference type="PANTHER" id="PTHR21562:SF83">
    <property type="entry name" value="PECTIN ACETYLESTERASE 4"/>
    <property type="match status" value="1"/>
</dbReference>
<evidence type="ECO:0000256" key="2">
    <source>
        <dbReference type="ARBA" id="ARBA00004191"/>
    </source>
</evidence>
<accession>A0A9Q0G3U3</accession>
<dbReference type="PANTHER" id="PTHR21562">
    <property type="entry name" value="NOTUM-RELATED"/>
    <property type="match status" value="1"/>
</dbReference>